<accession>A0A0H3ZQJ7</accession>
<organism evidence="1">
    <name type="scientific">Vibrio sp. 1S_269</name>
    <dbReference type="NCBI Taxonomy" id="1652828"/>
    <lineage>
        <taxon>Bacteria</taxon>
        <taxon>Pseudomonadati</taxon>
        <taxon>Pseudomonadota</taxon>
        <taxon>Gammaproteobacteria</taxon>
        <taxon>Vibrionales</taxon>
        <taxon>Vibrionaceae</taxon>
        <taxon>Vibrio</taxon>
    </lineage>
</organism>
<name>A0A0H3ZQJ7_9VIBR</name>
<reference evidence="1" key="1">
    <citation type="journal article" date="2015" name="MBio">
        <title>Eco-Evolutionary Dynamics of Episomes among Ecologically Cohesive Bacterial Populations.</title>
        <authorList>
            <person name="Xue H."/>
            <person name="Cordero O.X."/>
            <person name="Camas F.M."/>
            <person name="Trimble W."/>
            <person name="Meyer F."/>
            <person name="Guglielmini J."/>
            <person name="Rocha E.P."/>
            <person name="Polz M.F."/>
        </authorList>
    </citation>
    <scope>NUCLEOTIDE SEQUENCE</scope>
    <source>
        <strain evidence="1">1S_269</strain>
    </source>
</reference>
<dbReference type="AlphaFoldDB" id="A0A0H3ZQJ7"/>
<dbReference type="EMBL" id="KP795601">
    <property type="protein sequence ID" value="AKN38628.1"/>
    <property type="molecule type" value="Genomic_DNA"/>
</dbReference>
<evidence type="ECO:0000313" key="1">
    <source>
        <dbReference type="EMBL" id="AKN38628.1"/>
    </source>
</evidence>
<sequence>MKMTKPAFTSKPVVVTIGATDFEFTPTVQDANNYTNDMMPNNKVAPAYTYLTRTVKSEQKDTLIELLDSVPGLTIELFATVNNASKGGIEISLKK</sequence>
<proteinExistence type="predicted"/>
<dbReference type="Pfam" id="PF10963">
    <property type="entry name" value="Phage_TAC_10"/>
    <property type="match status" value="1"/>
</dbReference>
<protein>
    <submittedName>
        <fullName evidence="1">Phage protein</fullName>
    </submittedName>
</protein>
<dbReference type="InterPro" id="IPR024406">
    <property type="entry name" value="TAC-10"/>
</dbReference>